<dbReference type="EMBL" id="BMXL01000054">
    <property type="protein sequence ID" value="GHD37696.1"/>
    <property type="molecule type" value="Genomic_DNA"/>
</dbReference>
<feature type="compositionally biased region" description="Acidic residues" evidence="4">
    <location>
        <begin position="99"/>
        <end position="109"/>
    </location>
</feature>
<evidence type="ECO:0000256" key="3">
    <source>
        <dbReference type="ARBA" id="ARBA00022729"/>
    </source>
</evidence>
<feature type="region of interest" description="Disordered" evidence="4">
    <location>
        <begin position="1"/>
        <end position="126"/>
    </location>
</feature>
<name>A0A918XLN8_9ACTN</name>
<evidence type="ECO:0000313" key="7">
    <source>
        <dbReference type="Proteomes" id="UP000654947"/>
    </source>
</evidence>
<protein>
    <recommendedName>
        <fullName evidence="5">Carbohydrate-binding module family 96 domain-containing protein</fullName>
    </recommendedName>
</protein>
<keyword evidence="2" id="KW-0964">Secreted</keyword>
<sequence length="658" mass="72388">MPPHLTMPRLTPVSAADVETPEQQEGSAADRTHRAESAVVEGDPDGSSSDADVPDEALPREWPDLPEDADPMRPPGLEGTEAPAQPEEDEPEVSGFDEGTSEEVVDEREEFSRTFENEDGTLSTDFSLQPFHFEGENDSWERIDTSLVPENTATWTNSADSRDIAFASRSDSGELARMELDEHHSLSFSLEGATNAEGEVLDGDEDSILYEDALPGADIELKSLVGGTVKETSWLNEVPESPEDATWRFPLELDGLIPELLDDGSIDLVDSDGENAGHIPAGYMEDSDIDPRTGNGAWSEAVEFALFEEDGQWVLEVTADHGWLTDDDRVYQVGVDPTASWNYNASQDTYVQSGFNTPRHTDTELKAGTYDNGSNRAASYLKFSSLVSELRHHKIYGAQLYLFNHWSYSCTPSPVHVHEVTQSWNHRSVSDFPGPSYNSTALGQNSFARGWMPVGASSSSCPARYEGIDLGSQGRDLVQAWVDGDKDNHGLTVRASETSSSGWKKFGSRESWGAPYMTVTYSPYRADYSFVQDSPELDPAPHPNRGTSVEVGLANRGKETWTPDNGYELSYQVFDEDGDRIYHVAPTTPVPSNVATGESVNINAEIDPLPPGTWTIKFDMTHEAQSFAAWGVPCAVHELRLYRHRGPAQRSRQAVLLP</sequence>
<keyword evidence="7" id="KW-1185">Reference proteome</keyword>
<evidence type="ECO:0000259" key="5">
    <source>
        <dbReference type="Pfam" id="PF24517"/>
    </source>
</evidence>
<evidence type="ECO:0000256" key="2">
    <source>
        <dbReference type="ARBA" id="ARBA00022525"/>
    </source>
</evidence>
<dbReference type="InterPro" id="IPR055372">
    <property type="entry name" value="CBM96"/>
</dbReference>
<evidence type="ECO:0000256" key="1">
    <source>
        <dbReference type="ARBA" id="ARBA00004613"/>
    </source>
</evidence>
<dbReference type="Pfam" id="PF24517">
    <property type="entry name" value="CBM96"/>
    <property type="match status" value="1"/>
</dbReference>
<evidence type="ECO:0000256" key="4">
    <source>
        <dbReference type="SAM" id="MobiDB-lite"/>
    </source>
</evidence>
<accession>A0A918XLN8</accession>
<keyword evidence="3" id="KW-0732">Signal</keyword>
<dbReference type="NCBIfam" id="NF033679">
    <property type="entry name" value="DNRLRE_dom"/>
    <property type="match status" value="1"/>
</dbReference>
<comment type="caution">
    <text evidence="6">The sequence shown here is derived from an EMBL/GenBank/DDBJ whole genome shotgun (WGS) entry which is preliminary data.</text>
</comment>
<comment type="subcellular location">
    <subcellularLocation>
        <location evidence="1">Secreted</location>
    </subcellularLocation>
</comment>
<dbReference type="Proteomes" id="UP000654947">
    <property type="component" value="Unassembled WGS sequence"/>
</dbReference>
<proteinExistence type="predicted"/>
<organism evidence="6 7">
    <name type="scientific">Nocardiopsis kunsanensis</name>
    <dbReference type="NCBI Taxonomy" id="141693"/>
    <lineage>
        <taxon>Bacteria</taxon>
        <taxon>Bacillati</taxon>
        <taxon>Actinomycetota</taxon>
        <taxon>Actinomycetes</taxon>
        <taxon>Streptosporangiales</taxon>
        <taxon>Nocardiopsidaceae</taxon>
        <taxon>Nocardiopsis</taxon>
    </lineage>
</organism>
<dbReference type="RefSeq" id="WP_230480388.1">
    <property type="nucleotide sequence ID" value="NZ_BMXL01000054.1"/>
</dbReference>
<feature type="domain" description="Carbohydrate-binding module family 96" evidence="5">
    <location>
        <begin position="342"/>
        <end position="446"/>
    </location>
</feature>
<dbReference type="AlphaFoldDB" id="A0A918XLN8"/>
<reference evidence="6 7" key="1">
    <citation type="journal article" date="2014" name="Int. J. Syst. Evol. Microbiol.">
        <title>Complete genome sequence of Corynebacterium casei LMG S-19264T (=DSM 44701T), isolated from a smear-ripened cheese.</title>
        <authorList>
            <consortium name="US DOE Joint Genome Institute (JGI-PGF)"/>
            <person name="Walter F."/>
            <person name="Albersmeier A."/>
            <person name="Kalinowski J."/>
            <person name="Ruckert C."/>
        </authorList>
    </citation>
    <scope>NUCLEOTIDE SEQUENCE [LARGE SCALE GENOMIC DNA]</scope>
    <source>
        <strain evidence="6 7">KCTC 19473</strain>
    </source>
</reference>
<gene>
    <name evidence="6" type="ORF">GCM10007147_45900</name>
</gene>
<evidence type="ECO:0000313" key="6">
    <source>
        <dbReference type="EMBL" id="GHD37696.1"/>
    </source>
</evidence>